<comment type="caution">
    <text evidence="1">The sequence shown here is derived from an EMBL/GenBank/DDBJ whole genome shotgun (WGS) entry which is preliminary data.</text>
</comment>
<dbReference type="AlphaFoldDB" id="X0SSH5"/>
<organism evidence="1">
    <name type="scientific">marine sediment metagenome</name>
    <dbReference type="NCBI Taxonomy" id="412755"/>
    <lineage>
        <taxon>unclassified sequences</taxon>
        <taxon>metagenomes</taxon>
        <taxon>ecological metagenomes</taxon>
    </lineage>
</organism>
<feature type="non-terminal residue" evidence="1">
    <location>
        <position position="38"/>
    </location>
</feature>
<name>X0SSH5_9ZZZZ</name>
<proteinExistence type="predicted"/>
<dbReference type="EMBL" id="BARS01002314">
    <property type="protein sequence ID" value="GAF84093.1"/>
    <property type="molecule type" value="Genomic_DNA"/>
</dbReference>
<gene>
    <name evidence="1" type="ORF">S01H1_04378</name>
</gene>
<evidence type="ECO:0000313" key="1">
    <source>
        <dbReference type="EMBL" id="GAF84093.1"/>
    </source>
</evidence>
<reference evidence="1" key="1">
    <citation type="journal article" date="2014" name="Front. Microbiol.">
        <title>High frequency of phylogenetically diverse reductive dehalogenase-homologous genes in deep subseafloor sedimentary metagenomes.</title>
        <authorList>
            <person name="Kawai M."/>
            <person name="Futagami T."/>
            <person name="Toyoda A."/>
            <person name="Takaki Y."/>
            <person name="Nishi S."/>
            <person name="Hori S."/>
            <person name="Arai W."/>
            <person name="Tsubouchi T."/>
            <person name="Morono Y."/>
            <person name="Uchiyama I."/>
            <person name="Ito T."/>
            <person name="Fujiyama A."/>
            <person name="Inagaki F."/>
            <person name="Takami H."/>
        </authorList>
    </citation>
    <scope>NUCLEOTIDE SEQUENCE</scope>
    <source>
        <strain evidence="1">Expedition CK06-06</strain>
    </source>
</reference>
<protein>
    <submittedName>
        <fullName evidence="1">Uncharacterized protein</fullName>
    </submittedName>
</protein>
<sequence length="38" mass="4487">MPKLEQEKSANWLMSKEIGKKRMKLFKIFISIGVILHI</sequence>
<accession>X0SSH5</accession>